<dbReference type="NCBIfam" id="NF004064">
    <property type="entry name" value="PRK05578.1"/>
    <property type="match status" value="1"/>
</dbReference>
<protein>
    <recommendedName>
        <fullName evidence="4 12">Cytidine deaminase</fullName>
        <ecNumber evidence="4 12">3.5.4.5</ecNumber>
    </recommendedName>
    <alternativeName>
        <fullName evidence="8 12">Cytidine aminohydrolase</fullName>
    </alternativeName>
</protein>
<evidence type="ECO:0000256" key="2">
    <source>
        <dbReference type="ARBA" id="ARBA00003949"/>
    </source>
</evidence>
<evidence type="ECO:0000256" key="7">
    <source>
        <dbReference type="ARBA" id="ARBA00022833"/>
    </source>
</evidence>
<comment type="catalytic activity">
    <reaction evidence="9 12">
        <text>cytidine + H2O + H(+) = uridine + NH4(+)</text>
        <dbReference type="Rhea" id="RHEA:16069"/>
        <dbReference type="ChEBI" id="CHEBI:15377"/>
        <dbReference type="ChEBI" id="CHEBI:15378"/>
        <dbReference type="ChEBI" id="CHEBI:16704"/>
        <dbReference type="ChEBI" id="CHEBI:17562"/>
        <dbReference type="ChEBI" id="CHEBI:28938"/>
        <dbReference type="EC" id="3.5.4.5"/>
    </reaction>
</comment>
<gene>
    <name evidence="15" type="primary">LOC115631840</name>
</gene>
<dbReference type="PROSITE" id="PS00903">
    <property type="entry name" value="CYT_DCMP_DEAMINASES_1"/>
    <property type="match status" value="1"/>
</dbReference>
<feature type="binding site" evidence="11">
    <location>
        <position position="111"/>
    </location>
    <ligand>
        <name>Zn(2+)</name>
        <dbReference type="ChEBI" id="CHEBI:29105"/>
        <note>catalytic</note>
    </ligand>
</feature>
<dbReference type="AlphaFoldDB" id="A0A6J2UAN6"/>
<evidence type="ECO:0000256" key="11">
    <source>
        <dbReference type="PIRSR" id="PIRSR606262-3"/>
    </source>
</evidence>
<feature type="active site" description="Proton donor" evidence="10">
    <location>
        <position position="113"/>
    </location>
</feature>
<comment type="function">
    <text evidence="2 12">This enzyme scavenges exogenous and endogenous cytidine and 2'-deoxycytidine for UMP synthesis.</text>
</comment>
<dbReference type="PROSITE" id="PS51747">
    <property type="entry name" value="CYT_DCMP_DEAMINASES_2"/>
    <property type="match status" value="1"/>
</dbReference>
<name>A0A6J2UAN6_DROLE</name>
<dbReference type="Gene3D" id="3.40.140.10">
    <property type="entry name" value="Cytidine Deaminase, domain 2"/>
    <property type="match status" value="1"/>
</dbReference>
<dbReference type="InterPro" id="IPR006262">
    <property type="entry name" value="Cyt_deam_tetra"/>
</dbReference>
<evidence type="ECO:0000256" key="10">
    <source>
        <dbReference type="PIRSR" id="PIRSR606262-1"/>
    </source>
</evidence>
<dbReference type="InterPro" id="IPR002125">
    <property type="entry name" value="CMP_dCMP_dom"/>
</dbReference>
<proteinExistence type="inferred from homology"/>
<dbReference type="FunFam" id="3.40.140.10:FF:000008">
    <property type="entry name" value="Cytidine deaminase"/>
    <property type="match status" value="1"/>
</dbReference>
<comment type="cofactor">
    <cofactor evidence="1 11 12">
        <name>Zn(2+)</name>
        <dbReference type="ChEBI" id="CHEBI:29105"/>
    </cofactor>
</comment>
<sequence length="200" mass="22550">MPKRNSHERLSKRLQKYLTRLNELKFEVDKRQCLSGRDVVPPKKKVLPECIVRFCELDFEGRQLVEAALIARLKAYAPYSKFKVGAAFRSKAGDIFTGCNIENVAFTPSCCAERTALVKAVSEEHTTFTGGAVVAYHPDAFITPCGVCRQFILEFAKKDIPIYVASAPEHDDALPMIEDEHKVLITSIYNLMPRSFSSFE</sequence>
<reference evidence="15" key="1">
    <citation type="submission" date="2025-08" db="UniProtKB">
        <authorList>
            <consortium name="RefSeq"/>
        </authorList>
    </citation>
    <scope>IDENTIFICATION</scope>
    <source>
        <strain evidence="15">11010-0011.00</strain>
        <tissue evidence="15">Whole body</tissue>
    </source>
</reference>
<dbReference type="InterPro" id="IPR050202">
    <property type="entry name" value="Cyt/Deoxycyt_deaminase"/>
</dbReference>
<dbReference type="RefSeq" id="XP_030384543.1">
    <property type="nucleotide sequence ID" value="XM_030528683.1"/>
</dbReference>
<dbReference type="EC" id="3.5.4.5" evidence="4 12"/>
<dbReference type="PANTHER" id="PTHR11644:SF2">
    <property type="entry name" value="CYTIDINE DEAMINASE"/>
    <property type="match status" value="1"/>
</dbReference>
<dbReference type="GO" id="GO:0008270">
    <property type="term" value="F:zinc ion binding"/>
    <property type="evidence" value="ECO:0007669"/>
    <property type="project" value="UniProtKB-UniRule"/>
</dbReference>
<organism evidence="14 15">
    <name type="scientific">Drosophila lebanonensis</name>
    <name type="common">Fruit fly</name>
    <name type="synonym">Scaptodrosophila lebanonensis</name>
    <dbReference type="NCBI Taxonomy" id="7225"/>
    <lineage>
        <taxon>Eukaryota</taxon>
        <taxon>Metazoa</taxon>
        <taxon>Ecdysozoa</taxon>
        <taxon>Arthropoda</taxon>
        <taxon>Hexapoda</taxon>
        <taxon>Insecta</taxon>
        <taxon>Pterygota</taxon>
        <taxon>Neoptera</taxon>
        <taxon>Endopterygota</taxon>
        <taxon>Diptera</taxon>
        <taxon>Brachycera</taxon>
        <taxon>Muscomorpha</taxon>
        <taxon>Ephydroidea</taxon>
        <taxon>Drosophilidae</taxon>
        <taxon>Scaptodrosophila</taxon>
    </lineage>
</organism>
<evidence type="ECO:0000313" key="14">
    <source>
        <dbReference type="Proteomes" id="UP000504634"/>
    </source>
</evidence>
<evidence type="ECO:0000256" key="3">
    <source>
        <dbReference type="ARBA" id="ARBA00006576"/>
    </source>
</evidence>
<keyword evidence="6 12" id="KW-0378">Hydrolase</keyword>
<feature type="binding site" evidence="11">
    <location>
        <position position="145"/>
    </location>
    <ligand>
        <name>Zn(2+)</name>
        <dbReference type="ChEBI" id="CHEBI:29105"/>
        <note>catalytic</note>
    </ligand>
</feature>
<dbReference type="InterPro" id="IPR016192">
    <property type="entry name" value="APOBEC/CMP_deaminase_Zn-bd"/>
</dbReference>
<feature type="binding site" evidence="11">
    <location>
        <position position="148"/>
    </location>
    <ligand>
        <name>Zn(2+)</name>
        <dbReference type="ChEBI" id="CHEBI:29105"/>
        <note>catalytic</note>
    </ligand>
</feature>
<comment type="catalytic activity">
    <reaction evidence="12">
        <text>2'-deoxycytidine + H2O + H(+) = 2'-deoxyuridine + NH4(+)</text>
        <dbReference type="Rhea" id="RHEA:13433"/>
        <dbReference type="ChEBI" id="CHEBI:15377"/>
        <dbReference type="ChEBI" id="CHEBI:15378"/>
        <dbReference type="ChEBI" id="CHEBI:15698"/>
        <dbReference type="ChEBI" id="CHEBI:16450"/>
        <dbReference type="ChEBI" id="CHEBI:28938"/>
        <dbReference type="EC" id="3.5.4.5"/>
    </reaction>
</comment>
<dbReference type="GO" id="GO:0042802">
    <property type="term" value="F:identical protein binding"/>
    <property type="evidence" value="ECO:0007669"/>
    <property type="project" value="UniProtKB-ARBA"/>
</dbReference>
<evidence type="ECO:0000259" key="13">
    <source>
        <dbReference type="PROSITE" id="PS51747"/>
    </source>
</evidence>
<dbReference type="InterPro" id="IPR016193">
    <property type="entry name" value="Cytidine_deaminase-like"/>
</dbReference>
<accession>A0A6J2UAN6</accession>
<dbReference type="PANTHER" id="PTHR11644">
    <property type="entry name" value="CYTIDINE DEAMINASE"/>
    <property type="match status" value="1"/>
</dbReference>
<dbReference type="NCBIfam" id="TIGR01354">
    <property type="entry name" value="cyt_deam_tetra"/>
    <property type="match status" value="1"/>
</dbReference>
<dbReference type="SUPFAM" id="SSF53927">
    <property type="entry name" value="Cytidine deaminase-like"/>
    <property type="match status" value="1"/>
</dbReference>
<evidence type="ECO:0000256" key="8">
    <source>
        <dbReference type="ARBA" id="ARBA00032005"/>
    </source>
</evidence>
<keyword evidence="5 11" id="KW-0479">Metal-binding</keyword>
<comment type="similarity">
    <text evidence="3 12">Belongs to the cytidine and deoxycytidylate deaminase family.</text>
</comment>
<dbReference type="GeneID" id="115631840"/>
<dbReference type="GO" id="GO:0072527">
    <property type="term" value="P:pyrimidine-containing compound metabolic process"/>
    <property type="evidence" value="ECO:0007669"/>
    <property type="project" value="UniProtKB-ARBA"/>
</dbReference>
<keyword evidence="7 11" id="KW-0862">Zinc</keyword>
<dbReference type="GO" id="GO:0055086">
    <property type="term" value="P:nucleobase-containing small molecule metabolic process"/>
    <property type="evidence" value="ECO:0007669"/>
    <property type="project" value="UniProtKB-ARBA"/>
</dbReference>
<evidence type="ECO:0000313" key="15">
    <source>
        <dbReference type="RefSeq" id="XP_030384543.1"/>
    </source>
</evidence>
<dbReference type="GO" id="GO:0004126">
    <property type="term" value="F:cytidine deaminase activity"/>
    <property type="evidence" value="ECO:0007669"/>
    <property type="project" value="UniProtKB-UniRule"/>
</dbReference>
<evidence type="ECO:0000256" key="4">
    <source>
        <dbReference type="ARBA" id="ARBA00012783"/>
    </source>
</evidence>
<dbReference type="OrthoDB" id="414540at2759"/>
<evidence type="ECO:0000256" key="12">
    <source>
        <dbReference type="RuleBase" id="RU364006"/>
    </source>
</evidence>
<dbReference type="CDD" id="cd01283">
    <property type="entry name" value="cytidine_deaminase"/>
    <property type="match status" value="1"/>
</dbReference>
<feature type="domain" description="CMP/dCMP-type deaminase" evidence="13">
    <location>
        <begin position="59"/>
        <end position="174"/>
    </location>
</feature>
<evidence type="ECO:0000256" key="5">
    <source>
        <dbReference type="ARBA" id="ARBA00022723"/>
    </source>
</evidence>
<evidence type="ECO:0000256" key="1">
    <source>
        <dbReference type="ARBA" id="ARBA00001947"/>
    </source>
</evidence>
<dbReference type="Pfam" id="PF00383">
    <property type="entry name" value="dCMP_cyt_deam_1"/>
    <property type="match status" value="1"/>
</dbReference>
<evidence type="ECO:0000256" key="9">
    <source>
        <dbReference type="ARBA" id="ARBA00049558"/>
    </source>
</evidence>
<dbReference type="GO" id="GO:0005829">
    <property type="term" value="C:cytosol"/>
    <property type="evidence" value="ECO:0007669"/>
    <property type="project" value="TreeGrafter"/>
</dbReference>
<evidence type="ECO:0000256" key="6">
    <source>
        <dbReference type="ARBA" id="ARBA00022801"/>
    </source>
</evidence>
<keyword evidence="14" id="KW-1185">Reference proteome</keyword>
<dbReference type="Proteomes" id="UP000504634">
    <property type="component" value="Unplaced"/>
</dbReference>